<evidence type="ECO:0000313" key="3">
    <source>
        <dbReference type="Proteomes" id="UP000015388"/>
    </source>
</evidence>
<accession>S5SRL7</accession>
<organism evidence="2 3">
    <name type="scientific">Corynebacterium maris DSM 45190</name>
    <dbReference type="NCBI Taxonomy" id="1224163"/>
    <lineage>
        <taxon>Bacteria</taxon>
        <taxon>Bacillati</taxon>
        <taxon>Actinomycetota</taxon>
        <taxon>Actinomycetes</taxon>
        <taxon>Mycobacteriales</taxon>
        <taxon>Corynebacteriaceae</taxon>
        <taxon>Corynebacterium</taxon>
    </lineage>
</organism>
<feature type="chain" id="PRO_5038413321" description="DUF5642 domain-containing protein" evidence="1">
    <location>
        <begin position="23"/>
        <end position="232"/>
    </location>
</feature>
<evidence type="ECO:0008006" key="4">
    <source>
        <dbReference type="Google" id="ProtNLM"/>
    </source>
</evidence>
<name>S5SRL7_9CORY</name>
<dbReference type="Proteomes" id="UP000015388">
    <property type="component" value="Chromosome"/>
</dbReference>
<keyword evidence="3" id="KW-1185">Reference proteome</keyword>
<evidence type="ECO:0000313" key="2">
    <source>
        <dbReference type="EMBL" id="AGS33652.1"/>
    </source>
</evidence>
<dbReference type="EMBL" id="CP003924">
    <property type="protein sequence ID" value="AGS33652.1"/>
    <property type="molecule type" value="Genomic_DNA"/>
</dbReference>
<evidence type="ECO:0000256" key="1">
    <source>
        <dbReference type="SAM" id="SignalP"/>
    </source>
</evidence>
<feature type="signal peptide" evidence="1">
    <location>
        <begin position="1"/>
        <end position="22"/>
    </location>
</feature>
<protein>
    <recommendedName>
        <fullName evidence="4">DUF5642 domain-containing protein</fullName>
    </recommendedName>
</protein>
<dbReference type="PROSITE" id="PS51257">
    <property type="entry name" value="PROKAR_LIPOPROTEIN"/>
    <property type="match status" value="1"/>
</dbReference>
<dbReference type="eggNOG" id="ENOG50328U2">
    <property type="taxonomic scope" value="Bacteria"/>
</dbReference>
<keyword evidence="1" id="KW-0732">Signal</keyword>
<dbReference type="PATRIC" id="fig|1224163.3.peg.168"/>
<dbReference type="OrthoDB" id="4406857at2"/>
<dbReference type="HOGENOM" id="CLU_1101447_0_0_11"/>
<dbReference type="AlphaFoldDB" id="S5SRL7"/>
<dbReference type="KEGG" id="cmd:B841_00845"/>
<proteinExistence type="predicted"/>
<gene>
    <name evidence="2" type="ORF">B841_00845</name>
</gene>
<dbReference type="RefSeq" id="WP_020933587.1">
    <property type="nucleotide sequence ID" value="NC_021915.1"/>
</dbReference>
<reference evidence="2 3" key="1">
    <citation type="submission" date="2012-11" db="EMBL/GenBank/DDBJ databases">
        <title>The complete genome sequence of Corynebacterium maris Coryn-1 (=DSM 45190).</title>
        <authorList>
            <person name="Schaffert L."/>
            <person name="Albersmeier A."/>
            <person name="Kalinowski J."/>
            <person name="Ruckert C."/>
        </authorList>
    </citation>
    <scope>NUCLEOTIDE SEQUENCE [LARGE SCALE GENOMIC DNA]</scope>
    <source>
        <strain evidence="3">Coryn-1</strain>
    </source>
</reference>
<sequence>MTKTLTLTAVTGVLLLGLSACADAPAEEAAPAAETVVPAEVILAADDAPAGFTYTDLGATLAEGDPEANAELLAMMAELTGATATAPAQCAGLLPTAVDILTHIGQDPATTAGTDFTDAEGTAITAMATTDADLTRAPADLSECATFTRESAVEGVDLALTYHAQPMGLELPGADAVTAARVQLADDAVAEESTVIAGDVDGVYFYLTAPATLDDQVLIDLAGAQVEKIAGR</sequence>